<reference evidence="9" key="1">
    <citation type="submission" date="2016-11" db="EMBL/GenBank/DDBJ databases">
        <authorList>
            <person name="Varghese N."/>
            <person name="Submissions S."/>
        </authorList>
    </citation>
    <scope>NUCLEOTIDE SEQUENCE [LARGE SCALE GENOMIC DNA]</scope>
    <source>
        <strain evidence="9">DSM 18095</strain>
    </source>
</reference>
<dbReference type="InterPro" id="IPR007412">
    <property type="entry name" value="FlgM"/>
</dbReference>
<dbReference type="GO" id="GO:0044781">
    <property type="term" value="P:bacterial-type flagellum organization"/>
    <property type="evidence" value="ECO:0007669"/>
    <property type="project" value="UniProtKB-KW"/>
</dbReference>
<evidence type="ECO:0000256" key="1">
    <source>
        <dbReference type="ARBA" id="ARBA00005322"/>
    </source>
</evidence>
<dbReference type="Pfam" id="PF04316">
    <property type="entry name" value="FlgM"/>
    <property type="match status" value="1"/>
</dbReference>
<keyword evidence="6" id="KW-0804">Transcription</keyword>
<feature type="domain" description="Anti-sigma-28 factor FlgM C-terminal" evidence="7">
    <location>
        <begin position="32"/>
        <end position="86"/>
    </location>
</feature>
<comment type="similarity">
    <text evidence="1">Belongs to the FlgM family.</text>
</comment>
<dbReference type="InterPro" id="IPR031316">
    <property type="entry name" value="FlgM_C"/>
</dbReference>
<protein>
    <recommendedName>
        <fullName evidence="2">Negative regulator of flagellin synthesis</fullName>
    </recommendedName>
</protein>
<organism evidence="8 9">
    <name type="scientific">Tissierella praeacuta DSM 18095</name>
    <dbReference type="NCBI Taxonomy" id="1123404"/>
    <lineage>
        <taxon>Bacteria</taxon>
        <taxon>Bacillati</taxon>
        <taxon>Bacillota</taxon>
        <taxon>Tissierellia</taxon>
        <taxon>Tissierellales</taxon>
        <taxon>Tissierellaceae</taxon>
        <taxon>Tissierella</taxon>
    </lineage>
</organism>
<evidence type="ECO:0000256" key="3">
    <source>
        <dbReference type="ARBA" id="ARBA00022491"/>
    </source>
</evidence>
<dbReference type="AlphaFoldDB" id="A0A1M4X146"/>
<proteinExistence type="inferred from homology"/>
<evidence type="ECO:0000256" key="4">
    <source>
        <dbReference type="ARBA" id="ARBA00022795"/>
    </source>
</evidence>
<keyword evidence="4" id="KW-1005">Bacterial flagellum biogenesis</keyword>
<dbReference type="RefSeq" id="WP_072976110.1">
    <property type="nucleotide sequence ID" value="NZ_FQTY01000009.1"/>
</dbReference>
<keyword evidence="3" id="KW-0678">Repressor</keyword>
<dbReference type="GO" id="GO:0045892">
    <property type="term" value="P:negative regulation of DNA-templated transcription"/>
    <property type="evidence" value="ECO:0007669"/>
    <property type="project" value="InterPro"/>
</dbReference>
<accession>A0A1M4X146</accession>
<keyword evidence="5" id="KW-0805">Transcription regulation</keyword>
<dbReference type="GeneID" id="90994067"/>
<evidence type="ECO:0000256" key="5">
    <source>
        <dbReference type="ARBA" id="ARBA00023015"/>
    </source>
</evidence>
<sequence>MRINKLDNIFQVYNKNSGIKKVKSDNRGKDTDELKISEKAIEFQYALQKLKDVEDIRMDKVEYIKEQVQSGSYHVDGKKIAEKILETVNFDKKI</sequence>
<evidence type="ECO:0000313" key="9">
    <source>
        <dbReference type="Proteomes" id="UP000184114"/>
    </source>
</evidence>
<keyword evidence="9" id="KW-1185">Reference proteome</keyword>
<evidence type="ECO:0000256" key="2">
    <source>
        <dbReference type="ARBA" id="ARBA00017823"/>
    </source>
</evidence>
<dbReference type="Proteomes" id="UP000184114">
    <property type="component" value="Unassembled WGS sequence"/>
</dbReference>
<dbReference type="EMBL" id="FQTY01000009">
    <property type="protein sequence ID" value="SHE87228.1"/>
    <property type="molecule type" value="Genomic_DNA"/>
</dbReference>
<name>A0A1M4X146_9FIRM</name>
<dbReference type="SUPFAM" id="SSF101498">
    <property type="entry name" value="Anti-sigma factor FlgM"/>
    <property type="match status" value="1"/>
</dbReference>
<evidence type="ECO:0000256" key="6">
    <source>
        <dbReference type="ARBA" id="ARBA00023163"/>
    </source>
</evidence>
<dbReference type="InterPro" id="IPR035890">
    <property type="entry name" value="Anti-sigma-28_factor_FlgM_sf"/>
</dbReference>
<dbReference type="NCBIfam" id="TIGR03824">
    <property type="entry name" value="FlgM_jcvi"/>
    <property type="match status" value="1"/>
</dbReference>
<evidence type="ECO:0000259" key="7">
    <source>
        <dbReference type="Pfam" id="PF04316"/>
    </source>
</evidence>
<evidence type="ECO:0000313" key="8">
    <source>
        <dbReference type="EMBL" id="SHE87228.1"/>
    </source>
</evidence>
<dbReference type="STRING" id="1123404.SAMN02745784_02068"/>
<gene>
    <name evidence="8" type="ORF">SAMN02745784_02068</name>
</gene>